<gene>
    <name evidence="3" type="ORF">ACFQZQ_11300</name>
</gene>
<evidence type="ECO:0000259" key="2">
    <source>
        <dbReference type="Pfam" id="PF03795"/>
    </source>
</evidence>
<dbReference type="SUPFAM" id="SSF54909">
    <property type="entry name" value="Dimeric alpha+beta barrel"/>
    <property type="match status" value="1"/>
</dbReference>
<evidence type="ECO:0000313" key="3">
    <source>
        <dbReference type="EMBL" id="MFD0739869.1"/>
    </source>
</evidence>
<comment type="similarity">
    <text evidence="1">Belongs to the YciI family.</text>
</comment>
<dbReference type="PANTHER" id="PTHR37828:SF1">
    <property type="entry name" value="YCII-RELATED DOMAIN-CONTAINING PROTEIN"/>
    <property type="match status" value="1"/>
</dbReference>
<dbReference type="PANTHER" id="PTHR37828">
    <property type="entry name" value="GSR2449 PROTEIN"/>
    <property type="match status" value="1"/>
</dbReference>
<sequence length="83" mass="8930">MKRYLVLAWRNPGFDAAVVAPHRGFLDGLRAQGRLELTGAFSDQTGGAYVLLAANLDDARAIVDADPLHTAGASRLTVHEWNA</sequence>
<accession>A0ABW2YN75</accession>
<dbReference type="Pfam" id="PF03795">
    <property type="entry name" value="YCII"/>
    <property type="match status" value="1"/>
</dbReference>
<keyword evidence="4" id="KW-1185">Reference proteome</keyword>
<dbReference type="Gene3D" id="3.30.70.1060">
    <property type="entry name" value="Dimeric alpha+beta barrel"/>
    <property type="match status" value="1"/>
</dbReference>
<organism evidence="3 4">
    <name type="scientific">Lysobacter koreensis</name>
    <dbReference type="NCBI Taxonomy" id="266122"/>
    <lineage>
        <taxon>Bacteria</taxon>
        <taxon>Pseudomonadati</taxon>
        <taxon>Pseudomonadota</taxon>
        <taxon>Gammaproteobacteria</taxon>
        <taxon>Lysobacterales</taxon>
        <taxon>Lysobacteraceae</taxon>
        <taxon>Lysobacter</taxon>
    </lineage>
</organism>
<dbReference type="RefSeq" id="WP_386812896.1">
    <property type="nucleotide sequence ID" value="NZ_JBHTIH010000004.1"/>
</dbReference>
<evidence type="ECO:0000313" key="4">
    <source>
        <dbReference type="Proteomes" id="UP001597090"/>
    </source>
</evidence>
<protein>
    <submittedName>
        <fullName evidence="3">YciI family protein</fullName>
    </submittedName>
</protein>
<reference evidence="4" key="1">
    <citation type="journal article" date="2019" name="Int. J. Syst. Evol. Microbiol.">
        <title>The Global Catalogue of Microorganisms (GCM) 10K type strain sequencing project: providing services to taxonomists for standard genome sequencing and annotation.</title>
        <authorList>
            <consortium name="The Broad Institute Genomics Platform"/>
            <consortium name="The Broad Institute Genome Sequencing Center for Infectious Disease"/>
            <person name="Wu L."/>
            <person name="Ma J."/>
        </authorList>
    </citation>
    <scope>NUCLEOTIDE SEQUENCE [LARGE SCALE GENOMIC DNA]</scope>
    <source>
        <strain evidence="4">CCUG 55491</strain>
    </source>
</reference>
<proteinExistence type="inferred from homology"/>
<dbReference type="InterPro" id="IPR005545">
    <property type="entry name" value="YCII"/>
</dbReference>
<dbReference type="InterPro" id="IPR011008">
    <property type="entry name" value="Dimeric_a/b-barrel"/>
</dbReference>
<evidence type="ECO:0000256" key="1">
    <source>
        <dbReference type="ARBA" id="ARBA00007689"/>
    </source>
</evidence>
<dbReference type="EMBL" id="JBHTIH010000004">
    <property type="protein sequence ID" value="MFD0739869.1"/>
    <property type="molecule type" value="Genomic_DNA"/>
</dbReference>
<comment type="caution">
    <text evidence="3">The sequence shown here is derived from an EMBL/GenBank/DDBJ whole genome shotgun (WGS) entry which is preliminary data.</text>
</comment>
<feature type="domain" description="YCII-related" evidence="2">
    <location>
        <begin position="4"/>
        <end position="82"/>
    </location>
</feature>
<name>A0ABW2YN75_9GAMM</name>
<dbReference type="Proteomes" id="UP001597090">
    <property type="component" value="Unassembled WGS sequence"/>
</dbReference>